<dbReference type="EMBL" id="JYIK01001004">
    <property type="protein sequence ID" value="KWX08179.1"/>
    <property type="molecule type" value="Genomic_DNA"/>
</dbReference>
<dbReference type="RefSeq" id="WP_067070408.1">
    <property type="nucleotide sequence ID" value="NZ_JYIJ01000017.1"/>
</dbReference>
<evidence type="ECO:0000313" key="5">
    <source>
        <dbReference type="Proteomes" id="UP000070659"/>
    </source>
</evidence>
<dbReference type="EMBL" id="JYIJ01000017">
    <property type="protein sequence ID" value="KWX03719.1"/>
    <property type="molecule type" value="Genomic_DNA"/>
</dbReference>
<dbReference type="PATRIC" id="fig|1469144.8.peg.3175"/>
<dbReference type="Proteomes" id="UP000070598">
    <property type="component" value="Unassembled WGS sequence"/>
</dbReference>
<accession>A0A132NDF2</accession>
<reference evidence="4" key="2">
    <citation type="submission" date="2015-02" db="EMBL/GenBank/DDBJ databases">
        <title>Physiological reanalysis, assessment of diazotrophy, and genome sequences of multiple isolates of Streptomyces thermoautotrophicus.</title>
        <authorList>
            <person name="MacKellar D.C."/>
            <person name="Lieber L."/>
            <person name="Norman J."/>
            <person name="Bolger A."/>
            <person name="Tobin C."/>
            <person name="Murray J.W."/>
            <person name="Friesen M."/>
            <person name="Prell J."/>
        </authorList>
    </citation>
    <scope>NUCLEOTIDE SEQUENCE [LARGE SCALE GENOMIC DNA]</scope>
    <source>
        <strain evidence="4">UBT1</strain>
    </source>
</reference>
<proteinExistence type="predicted"/>
<dbReference type="AlphaFoldDB" id="A0A132NDF2"/>
<evidence type="ECO:0000313" key="3">
    <source>
        <dbReference type="EMBL" id="KWX08179.1"/>
    </source>
</evidence>
<evidence type="ECO:0000313" key="4">
    <source>
        <dbReference type="Proteomes" id="UP000070598"/>
    </source>
</evidence>
<protein>
    <submittedName>
        <fullName evidence="3">Uncharacterized protein</fullName>
    </submittedName>
</protein>
<evidence type="ECO:0000313" key="2">
    <source>
        <dbReference type="EMBL" id="KWX03719.1"/>
    </source>
</evidence>
<organism evidence="3 4">
    <name type="scientific">Carbonactinospora thermoautotrophica</name>
    <dbReference type="NCBI Taxonomy" id="1469144"/>
    <lineage>
        <taxon>Bacteria</taxon>
        <taxon>Bacillati</taxon>
        <taxon>Actinomycetota</taxon>
        <taxon>Actinomycetes</taxon>
        <taxon>Kitasatosporales</taxon>
        <taxon>Carbonactinosporaceae</taxon>
        <taxon>Carbonactinospora</taxon>
    </lineage>
</organism>
<sequence length="327" mass="35760">MPKLADRPLYSGLLGAAAYEEPEPDPAEMAARVLRRRAEMEGGNAPDPAVFAARQTDDEEIVKAATYLADVGRLPSWTEVRTPAPVAEAIGRLNKAVEVGEVALRKIYELDRARLDAARKAEAEAVEAIEAGERPKPFKLDPKLIEDREAAVVELRAALKVVGRRRTAVDAAIRDALPAWLIELREVFREHVEGMREHVGRLLDHFESWKRAAFDVINADAHAATMPGTRDRSLRPGASGFVSRVNAVSYGDVAYIGHWLRELERALNNPQSTDWLRWIDAIPLVPGDVVDDGNASNADSGTDNSTDNSTDNGSDSSASGARRRSRG</sequence>
<feature type="region of interest" description="Disordered" evidence="1">
    <location>
        <begin position="290"/>
        <end position="327"/>
    </location>
</feature>
<name>A0A132NDF2_9ACTN</name>
<reference evidence="3 5" key="1">
    <citation type="submission" date="2015-02" db="EMBL/GenBank/DDBJ databases">
        <title>Physiological reanalysis, assessment of diazotrophy, and genome sequences of multiple isolates of Streptomyces thermoautotrophicus.</title>
        <authorList>
            <person name="MacKellar D.C."/>
            <person name="Lieber L."/>
            <person name="Norman J."/>
            <person name="Bolger A."/>
            <person name="Tobin C."/>
            <person name="Murray J.W."/>
            <person name="Prell J."/>
        </authorList>
    </citation>
    <scope>NUCLEOTIDE SEQUENCE [LARGE SCALE GENOMIC DNA]</scope>
    <source>
        <strain evidence="3 5">UBT1</strain>
    </source>
</reference>
<gene>
    <name evidence="2" type="ORF">TH66_13045</name>
    <name evidence="3" type="ORF">TR74_16120</name>
</gene>
<comment type="caution">
    <text evidence="3">The sequence shown here is derived from an EMBL/GenBank/DDBJ whole genome shotgun (WGS) entry which is preliminary data.</text>
</comment>
<evidence type="ECO:0000256" key="1">
    <source>
        <dbReference type="SAM" id="MobiDB-lite"/>
    </source>
</evidence>
<dbReference type="Proteomes" id="UP000070659">
    <property type="component" value="Unassembled WGS sequence"/>
</dbReference>
<feature type="compositionally biased region" description="Low complexity" evidence="1">
    <location>
        <begin position="296"/>
        <end position="320"/>
    </location>
</feature>